<reference evidence="2" key="1">
    <citation type="journal article" date="2014" name="Nat. Commun.">
        <title>The tobacco genome sequence and its comparison with those of tomato and potato.</title>
        <authorList>
            <person name="Sierro N."/>
            <person name="Battey J.N."/>
            <person name="Ouadi S."/>
            <person name="Bakaher N."/>
            <person name="Bovet L."/>
            <person name="Willig A."/>
            <person name="Goepfert S."/>
            <person name="Peitsch M.C."/>
            <person name="Ivanov N.V."/>
        </authorList>
    </citation>
    <scope>NUCLEOTIDE SEQUENCE [LARGE SCALE GENOMIC DNA]</scope>
</reference>
<dbReference type="PaxDb" id="4097-A0A1S3YZE2"/>
<dbReference type="GeneID" id="107781312"/>
<proteinExistence type="predicted"/>
<evidence type="ECO:0000313" key="2">
    <source>
        <dbReference type="Proteomes" id="UP000790787"/>
    </source>
</evidence>
<evidence type="ECO:0000259" key="1">
    <source>
        <dbReference type="Pfam" id="PF13966"/>
    </source>
</evidence>
<sequence length="143" mass="16955">MHISAGKKSIKHIYLQLLGDQPRTPWKCLMFGNAARPKAKFTVWLEMQNRLLTADRLSKWGMQVESKCNLCQREEETRVHLFVECDYTKTMMQKLMHWTQNQNIVAATWEQHVYEVIKRAKGKSKEAQLFKMIYSKVVHSIWI</sequence>
<dbReference type="AlphaFoldDB" id="A0A1S3YZE2"/>
<feature type="domain" description="Reverse transcriptase zinc-binding" evidence="1">
    <location>
        <begin position="9"/>
        <end position="90"/>
    </location>
</feature>
<gene>
    <name evidence="3" type="primary">LOC107781312</name>
</gene>
<protein>
    <submittedName>
        <fullName evidence="3">Uncharacterized protein LOC107781312</fullName>
    </submittedName>
</protein>
<dbReference type="RefSeq" id="XP_016457488.1">
    <property type="nucleotide sequence ID" value="XM_016602002.1"/>
</dbReference>
<organism evidence="2 3">
    <name type="scientific">Nicotiana tabacum</name>
    <name type="common">Common tobacco</name>
    <dbReference type="NCBI Taxonomy" id="4097"/>
    <lineage>
        <taxon>Eukaryota</taxon>
        <taxon>Viridiplantae</taxon>
        <taxon>Streptophyta</taxon>
        <taxon>Embryophyta</taxon>
        <taxon>Tracheophyta</taxon>
        <taxon>Spermatophyta</taxon>
        <taxon>Magnoliopsida</taxon>
        <taxon>eudicotyledons</taxon>
        <taxon>Gunneridae</taxon>
        <taxon>Pentapetalae</taxon>
        <taxon>asterids</taxon>
        <taxon>lamiids</taxon>
        <taxon>Solanales</taxon>
        <taxon>Solanaceae</taxon>
        <taxon>Nicotianoideae</taxon>
        <taxon>Nicotianeae</taxon>
        <taxon>Nicotiana</taxon>
    </lineage>
</organism>
<dbReference type="Proteomes" id="UP000790787">
    <property type="component" value="Chromosome 6"/>
</dbReference>
<dbReference type="InterPro" id="IPR026960">
    <property type="entry name" value="RVT-Znf"/>
</dbReference>
<keyword evidence="2" id="KW-1185">Reference proteome</keyword>
<evidence type="ECO:0000313" key="3">
    <source>
        <dbReference type="RefSeq" id="XP_016457488.1"/>
    </source>
</evidence>
<accession>A0A1S3YZE2</accession>
<reference evidence="3" key="2">
    <citation type="submission" date="2025-08" db="UniProtKB">
        <authorList>
            <consortium name="RefSeq"/>
        </authorList>
    </citation>
    <scope>IDENTIFICATION</scope>
    <source>
        <tissue evidence="3">Leaf</tissue>
    </source>
</reference>
<dbReference type="OrthoDB" id="1740412at2759"/>
<name>A0A1S3YZE2_TOBAC</name>
<dbReference type="Pfam" id="PF13966">
    <property type="entry name" value="zf-RVT"/>
    <property type="match status" value="1"/>
</dbReference>
<dbReference type="KEGG" id="nta:107781312"/>